<dbReference type="Proteomes" id="UP000221165">
    <property type="component" value="Unassembled WGS sequence"/>
</dbReference>
<proteinExistence type="predicted"/>
<feature type="region of interest" description="Disordered" evidence="1">
    <location>
        <begin position="163"/>
        <end position="247"/>
    </location>
</feature>
<dbReference type="OrthoDB" id="10662286at2759"/>
<name>A0A2C6KRZ6_9APIC</name>
<feature type="region of interest" description="Disordered" evidence="1">
    <location>
        <begin position="1"/>
        <end position="50"/>
    </location>
</feature>
<evidence type="ECO:0000313" key="3">
    <source>
        <dbReference type="Proteomes" id="UP000221165"/>
    </source>
</evidence>
<gene>
    <name evidence="2" type="ORF">CSUI_006873</name>
</gene>
<feature type="compositionally biased region" description="Basic and acidic residues" evidence="1">
    <location>
        <begin position="231"/>
        <end position="242"/>
    </location>
</feature>
<sequence length="313" mass="34383">MRSAEGSPRVRPEEVPDPPRLGDSSDNTGCTSSFSSSASCSSLSSYRSSPGPVSSCMHFFDSQLSPSSVLSSSSASTYSAIPPPLVDSWGSGLGAGTPQEHDVCTKRLIQTFFDCLAHELARFEKEVHFLASSIKYPPPASVSSSYLTSDTERGNLYDELTEKVEEERQQQMAVDTTETFREEKNVSSRRKERNNLQKEDKESSDETKGDGLETLSSSEERKSSSVGVLEKGGEQGEKKGEGSKSSYLFPLLNPRHFNAKQLEEDCLVLNQQAQEHASLQLGELVESVRAMLWANTETLRRTEEILSSNSSML</sequence>
<evidence type="ECO:0000313" key="2">
    <source>
        <dbReference type="EMBL" id="PHJ19298.1"/>
    </source>
</evidence>
<protein>
    <submittedName>
        <fullName evidence="2">Uncharacterized protein</fullName>
    </submittedName>
</protein>
<organism evidence="2 3">
    <name type="scientific">Cystoisospora suis</name>
    <dbReference type="NCBI Taxonomy" id="483139"/>
    <lineage>
        <taxon>Eukaryota</taxon>
        <taxon>Sar</taxon>
        <taxon>Alveolata</taxon>
        <taxon>Apicomplexa</taxon>
        <taxon>Conoidasida</taxon>
        <taxon>Coccidia</taxon>
        <taxon>Eucoccidiorida</taxon>
        <taxon>Eimeriorina</taxon>
        <taxon>Sarcocystidae</taxon>
        <taxon>Cystoisospora</taxon>
    </lineage>
</organism>
<dbReference type="VEuPathDB" id="ToxoDB:CSUI_006873"/>
<dbReference type="RefSeq" id="XP_067921000.1">
    <property type="nucleotide sequence ID" value="XM_068067024.1"/>
</dbReference>
<reference evidence="2 3" key="1">
    <citation type="journal article" date="2017" name="Int. J. Parasitol.">
        <title>The genome of the protozoan parasite Cystoisospora suis and a reverse vaccinology approach to identify vaccine candidates.</title>
        <authorList>
            <person name="Palmieri N."/>
            <person name="Shrestha A."/>
            <person name="Ruttkowski B."/>
            <person name="Beck T."/>
            <person name="Vogl C."/>
            <person name="Tomley F."/>
            <person name="Blake D.P."/>
            <person name="Joachim A."/>
        </authorList>
    </citation>
    <scope>NUCLEOTIDE SEQUENCE [LARGE SCALE GENOMIC DNA]</scope>
    <source>
        <strain evidence="2 3">Wien I</strain>
    </source>
</reference>
<dbReference type="GeneID" id="94430235"/>
<dbReference type="AlphaFoldDB" id="A0A2C6KRZ6"/>
<feature type="compositionally biased region" description="Basic and acidic residues" evidence="1">
    <location>
        <begin position="193"/>
        <end position="211"/>
    </location>
</feature>
<comment type="caution">
    <text evidence="2">The sequence shown here is derived from an EMBL/GenBank/DDBJ whole genome shotgun (WGS) entry which is preliminary data.</text>
</comment>
<dbReference type="EMBL" id="MIGC01003530">
    <property type="protein sequence ID" value="PHJ19298.1"/>
    <property type="molecule type" value="Genomic_DNA"/>
</dbReference>
<feature type="compositionally biased region" description="Low complexity" evidence="1">
    <location>
        <begin position="24"/>
        <end position="50"/>
    </location>
</feature>
<accession>A0A2C6KRZ6</accession>
<evidence type="ECO:0000256" key="1">
    <source>
        <dbReference type="SAM" id="MobiDB-lite"/>
    </source>
</evidence>
<keyword evidence="3" id="KW-1185">Reference proteome</keyword>